<proteinExistence type="predicted"/>
<gene>
    <name evidence="1" type="ORF">METZ01_LOCUS358048</name>
</gene>
<sequence length="40" mass="4521">MENLTKGLDKVEITQVKENSEEMGTLLRKSFLISVIGIKK</sequence>
<evidence type="ECO:0000313" key="1">
    <source>
        <dbReference type="EMBL" id="SVD05194.1"/>
    </source>
</evidence>
<accession>A0A382S5M1</accession>
<name>A0A382S5M1_9ZZZZ</name>
<organism evidence="1">
    <name type="scientific">marine metagenome</name>
    <dbReference type="NCBI Taxonomy" id="408172"/>
    <lineage>
        <taxon>unclassified sequences</taxon>
        <taxon>metagenomes</taxon>
        <taxon>ecological metagenomes</taxon>
    </lineage>
</organism>
<protein>
    <submittedName>
        <fullName evidence="1">Uncharacterized protein</fullName>
    </submittedName>
</protein>
<dbReference type="AlphaFoldDB" id="A0A382S5M1"/>
<reference evidence="1" key="1">
    <citation type="submission" date="2018-05" db="EMBL/GenBank/DDBJ databases">
        <authorList>
            <person name="Lanie J.A."/>
            <person name="Ng W.-L."/>
            <person name="Kazmierczak K.M."/>
            <person name="Andrzejewski T.M."/>
            <person name="Davidsen T.M."/>
            <person name="Wayne K.J."/>
            <person name="Tettelin H."/>
            <person name="Glass J.I."/>
            <person name="Rusch D."/>
            <person name="Podicherti R."/>
            <person name="Tsui H.-C.T."/>
            <person name="Winkler M.E."/>
        </authorList>
    </citation>
    <scope>NUCLEOTIDE SEQUENCE</scope>
</reference>
<dbReference type="EMBL" id="UINC01126606">
    <property type="protein sequence ID" value="SVD05194.1"/>
    <property type="molecule type" value="Genomic_DNA"/>
</dbReference>